<organism evidence="2 3">
    <name type="scientific">Streptomyces sp. 900129855</name>
    <dbReference type="NCBI Taxonomy" id="3155129"/>
    <lineage>
        <taxon>Bacteria</taxon>
        <taxon>Bacillati</taxon>
        <taxon>Actinomycetota</taxon>
        <taxon>Actinomycetes</taxon>
        <taxon>Kitasatosporales</taxon>
        <taxon>Streptomycetaceae</taxon>
        <taxon>Streptomyces</taxon>
    </lineage>
</organism>
<dbReference type="PANTHER" id="PTHR43798">
    <property type="entry name" value="MONOACYLGLYCEROL LIPASE"/>
    <property type="match status" value="1"/>
</dbReference>
<sequence>MRYLKKISSAVFGAVPISRDRALGVSERLAALTTLSSSLEYLAQHRHMDPGGLNDWEIMKRTPEAKSVTLRKVADMVSGKKVTLALHATRAAVSIGMLLRGQSRWRGAGSLFLSGTNCLMQARHRYGTDGSDQVANLVQSVTGVARLAKKSETQDALLWYIGIQASMSYAVSGWVKLVGDKWRDGTALPGVMRTRTYGSEPVYRLTQRYPKTSNVVQHATLAMECLFPLVYVAGGRFTRPFLAAAGSFHVANGFIMGLGRFMTAFPAMHPMVAYTTVPRTHPAVTGRDDRAAKAAALLLAGGVVASAVVAAQRRAVVLEGWPTSRKVVTRHGNELMYEAGGPESDAPVLVFCAGLASTSEHFAWITEWFAHGSDHAVVSYARAGYAGSRRHNKAAYELTESVDDLEDLVRALVPENRKVVLVGHSLGGELIRRVAERMPERLAGLVYLDPSHPAELQRSDRQSAGAKDLRVTLTHVARYVQMGTGILMSRPGWVDRLPPAYREKVFAQYTDARLWTAGKREWLAVEKEFTEFTGAIDPVATPALIIAAQQTVDQDPEQFLLYNELARVHQGHGERGAVEVIAGADHDSMLTEARYAHQAARLMAEFLAAERQRDRADAIAAHEGGAER</sequence>
<dbReference type="RefSeq" id="WP_361705223.1">
    <property type="nucleotide sequence ID" value="NZ_JBEZVE010000013.1"/>
</dbReference>
<dbReference type="Proteomes" id="UP001550739">
    <property type="component" value="Unassembled WGS sequence"/>
</dbReference>
<evidence type="ECO:0000313" key="2">
    <source>
        <dbReference type="EMBL" id="MEU3783928.1"/>
    </source>
</evidence>
<dbReference type="EMBL" id="JBEZVE010000013">
    <property type="protein sequence ID" value="MEU3783928.1"/>
    <property type="molecule type" value="Genomic_DNA"/>
</dbReference>
<dbReference type="InterPro" id="IPR029058">
    <property type="entry name" value="AB_hydrolase_fold"/>
</dbReference>
<name>A0ABV2ZMZ5_9ACTN</name>
<gene>
    <name evidence="2" type="ORF">AB0E89_25840</name>
</gene>
<feature type="domain" description="AB hydrolase-1" evidence="1">
    <location>
        <begin position="349"/>
        <end position="595"/>
    </location>
</feature>
<evidence type="ECO:0000259" key="1">
    <source>
        <dbReference type="Pfam" id="PF12697"/>
    </source>
</evidence>
<protein>
    <submittedName>
        <fullName evidence="2">Alpha/beta fold hydrolase</fullName>
    </submittedName>
</protein>
<keyword evidence="2" id="KW-0378">Hydrolase</keyword>
<keyword evidence="3" id="KW-1185">Reference proteome</keyword>
<dbReference type="Gene3D" id="3.40.50.1820">
    <property type="entry name" value="alpha/beta hydrolase"/>
    <property type="match status" value="1"/>
</dbReference>
<dbReference type="GO" id="GO:0016787">
    <property type="term" value="F:hydrolase activity"/>
    <property type="evidence" value="ECO:0007669"/>
    <property type="project" value="UniProtKB-KW"/>
</dbReference>
<comment type="caution">
    <text evidence="2">The sequence shown here is derived from an EMBL/GenBank/DDBJ whole genome shotgun (WGS) entry which is preliminary data.</text>
</comment>
<accession>A0ABV2ZMZ5</accession>
<dbReference type="PANTHER" id="PTHR43798:SF33">
    <property type="entry name" value="HYDROLASE, PUTATIVE (AFU_ORTHOLOGUE AFUA_2G14860)-RELATED"/>
    <property type="match status" value="1"/>
</dbReference>
<proteinExistence type="predicted"/>
<dbReference type="Pfam" id="PF12697">
    <property type="entry name" value="Abhydrolase_6"/>
    <property type="match status" value="1"/>
</dbReference>
<dbReference type="InterPro" id="IPR000073">
    <property type="entry name" value="AB_hydrolase_1"/>
</dbReference>
<dbReference type="InterPro" id="IPR050266">
    <property type="entry name" value="AB_hydrolase_sf"/>
</dbReference>
<reference evidence="2 3" key="1">
    <citation type="submission" date="2024-06" db="EMBL/GenBank/DDBJ databases">
        <title>The Natural Products Discovery Center: Release of the First 8490 Sequenced Strains for Exploring Actinobacteria Biosynthetic Diversity.</title>
        <authorList>
            <person name="Kalkreuter E."/>
            <person name="Kautsar S.A."/>
            <person name="Yang D."/>
            <person name="Bader C.D."/>
            <person name="Teijaro C.N."/>
            <person name="Fluegel L."/>
            <person name="Davis C.M."/>
            <person name="Simpson J.R."/>
            <person name="Lauterbach L."/>
            <person name="Steele A.D."/>
            <person name="Gui C."/>
            <person name="Meng S."/>
            <person name="Li G."/>
            <person name="Viehrig K."/>
            <person name="Ye F."/>
            <person name="Su P."/>
            <person name="Kiefer A.F."/>
            <person name="Nichols A."/>
            <person name="Cepeda A.J."/>
            <person name="Yan W."/>
            <person name="Fan B."/>
            <person name="Jiang Y."/>
            <person name="Adhikari A."/>
            <person name="Zheng C.-J."/>
            <person name="Schuster L."/>
            <person name="Cowan T.M."/>
            <person name="Smanski M.J."/>
            <person name="Chevrette M.G."/>
            <person name="De Carvalho L.P.S."/>
            <person name="Shen B."/>
        </authorList>
    </citation>
    <scope>NUCLEOTIDE SEQUENCE [LARGE SCALE GENOMIC DNA]</scope>
    <source>
        <strain evidence="2 3">NPDC033843</strain>
    </source>
</reference>
<evidence type="ECO:0000313" key="3">
    <source>
        <dbReference type="Proteomes" id="UP001550739"/>
    </source>
</evidence>
<dbReference type="SUPFAM" id="SSF53474">
    <property type="entry name" value="alpha/beta-Hydrolases"/>
    <property type="match status" value="1"/>
</dbReference>